<sequence length="127" mass="15213">MPNFYMPTKKRRVGFIPRSDVLDLINKLSFENNLSISKIINILVEEALYKRGIFNIKNGKILNYENKIKFDNENLIKIKNDDKDISNEIYNSENQSDNVPSHKFIDKEIYEKFLMFLQFQEEMKKRN</sequence>
<evidence type="ECO:0000313" key="2">
    <source>
        <dbReference type="Proteomes" id="UP000001026"/>
    </source>
</evidence>
<name>Q7V1P6_PROMP</name>
<protein>
    <submittedName>
        <fullName evidence="1">Possible (AF143461) BdrC3 [Borrelia hermsii]</fullName>
    </submittedName>
</protein>
<dbReference type="KEGG" id="pmm:PMM0811"/>
<gene>
    <name evidence="1" type="ordered locus">PMM0811</name>
</gene>
<dbReference type="EMBL" id="BX548174">
    <property type="protein sequence ID" value="CAE19270.1"/>
    <property type="molecule type" value="Genomic_DNA"/>
</dbReference>
<dbReference type="Proteomes" id="UP000001026">
    <property type="component" value="Chromosome"/>
</dbReference>
<organism evidence="1 2">
    <name type="scientific">Prochlorococcus marinus subsp. pastoris (strain CCMP1986 / NIES-2087 / MED4)</name>
    <dbReference type="NCBI Taxonomy" id="59919"/>
    <lineage>
        <taxon>Bacteria</taxon>
        <taxon>Bacillati</taxon>
        <taxon>Cyanobacteriota</taxon>
        <taxon>Cyanophyceae</taxon>
        <taxon>Synechococcales</taxon>
        <taxon>Prochlorococcaceae</taxon>
        <taxon>Prochlorococcus</taxon>
    </lineage>
</organism>
<evidence type="ECO:0000313" key="1">
    <source>
        <dbReference type="EMBL" id="CAE19270.1"/>
    </source>
</evidence>
<proteinExistence type="predicted"/>
<dbReference type="STRING" id="59919.PMM0811"/>
<reference evidence="1 2" key="1">
    <citation type="journal article" date="2003" name="Nature">
        <title>Genome divergence in two Prochlorococcus ecotypes reflects oceanic niche differentiation.</title>
        <authorList>
            <person name="Rocap G."/>
            <person name="Larimer F.W."/>
            <person name="Lamerdin J.E."/>
            <person name="Malfatti S."/>
            <person name="Chain P."/>
            <person name="Ahlgren N.A."/>
            <person name="Arellano A."/>
            <person name="Coleman M."/>
            <person name="Hauser L."/>
            <person name="Hess W.R."/>
            <person name="Johnson Z.I."/>
            <person name="Land M.L."/>
            <person name="Lindell D."/>
            <person name="Post A.F."/>
            <person name="Regala W."/>
            <person name="Shah M."/>
            <person name="Shaw S.L."/>
            <person name="Steglich C."/>
            <person name="Sullivan M.B."/>
            <person name="Ting C.S."/>
            <person name="Tolonen A."/>
            <person name="Webb E.A."/>
            <person name="Zinser E.R."/>
            <person name="Chisholm S.W."/>
        </authorList>
    </citation>
    <scope>NUCLEOTIDE SEQUENCE [LARGE SCALE GENOMIC DNA]</scope>
    <source>
        <strain evidence="2">CCMP1986 / NIES-2087 / MED4</strain>
    </source>
</reference>
<dbReference type="AlphaFoldDB" id="Q7V1P6"/>
<accession>Q7V1P6</accession>
<dbReference type="HOGENOM" id="CLU_1915211_0_0_3"/>